<dbReference type="AlphaFoldDB" id="A0A109XWG1"/>
<keyword evidence="1" id="KW-0812">Transmembrane</keyword>
<sequence>MAVLAFLLTSIWAILLVASWFVSAFLAHHIANAKGACGACWFLWGVVLGPLALLATIGMPDFLTRREIVQLRYAIQDAAAQQREPTLAGEPIYVD</sequence>
<dbReference type="EMBL" id="CP014060">
    <property type="protein sequence ID" value="AMG36141.1"/>
    <property type="molecule type" value="Genomic_DNA"/>
</dbReference>
<name>A0A109XWG1_ALCXX</name>
<accession>A0A109XWG1</accession>
<reference evidence="3" key="1">
    <citation type="submission" date="2015-12" db="EMBL/GenBank/DDBJ databases">
        <title>FDA dAtabase for Regulatory Grade micrObial Sequences (FDA-ARGOS): Supporting development and validation of Infectious Disease Dx tests.</title>
        <authorList>
            <person name="Case J."/>
            <person name="Tallon L."/>
            <person name="Sadzewicz L."/>
            <person name="Sengamalay N."/>
            <person name="Ott S."/>
            <person name="Godinez A."/>
            <person name="Nagaraj S."/>
            <person name="Nadendla S."/>
            <person name="Sichtig H."/>
        </authorList>
    </citation>
    <scope>NUCLEOTIDE SEQUENCE [LARGE SCALE GENOMIC DNA]</scope>
    <source>
        <strain evidence="3">FDAARGOS_147</strain>
    </source>
</reference>
<organism evidence="2 3">
    <name type="scientific">Alcaligenes xylosoxydans xylosoxydans</name>
    <name type="common">Achromobacter xylosoxidans</name>
    <dbReference type="NCBI Taxonomy" id="85698"/>
    <lineage>
        <taxon>Bacteria</taxon>
        <taxon>Pseudomonadati</taxon>
        <taxon>Pseudomonadota</taxon>
        <taxon>Betaproteobacteria</taxon>
        <taxon>Burkholderiales</taxon>
        <taxon>Alcaligenaceae</taxon>
        <taxon>Achromobacter</taxon>
    </lineage>
</organism>
<evidence type="ECO:0000256" key="1">
    <source>
        <dbReference type="SAM" id="Phobius"/>
    </source>
</evidence>
<keyword evidence="1" id="KW-1133">Transmembrane helix</keyword>
<dbReference type="RefSeq" id="WP_061071854.1">
    <property type="nucleotide sequence ID" value="NZ_CP014060.2"/>
</dbReference>
<gene>
    <name evidence="2" type="ORF">AL504_08920</name>
</gene>
<protein>
    <recommendedName>
        <fullName evidence="4">DUF3302 domain-containing protein</fullName>
    </recommendedName>
</protein>
<keyword evidence="1" id="KW-0472">Membrane</keyword>
<evidence type="ECO:0008006" key="4">
    <source>
        <dbReference type="Google" id="ProtNLM"/>
    </source>
</evidence>
<evidence type="ECO:0000313" key="3">
    <source>
        <dbReference type="Proteomes" id="UP000060602"/>
    </source>
</evidence>
<dbReference type="Proteomes" id="UP000060602">
    <property type="component" value="Chromosome"/>
</dbReference>
<evidence type="ECO:0000313" key="2">
    <source>
        <dbReference type="EMBL" id="AMG36141.1"/>
    </source>
</evidence>
<feature type="transmembrane region" description="Helical" evidence="1">
    <location>
        <begin position="43"/>
        <end position="63"/>
    </location>
</feature>
<proteinExistence type="predicted"/>